<dbReference type="EMBL" id="CP036262">
    <property type="protein sequence ID" value="QDS92012.1"/>
    <property type="molecule type" value="Genomic_DNA"/>
</dbReference>
<keyword evidence="3" id="KW-1185">Reference proteome</keyword>
<dbReference type="AlphaFoldDB" id="A0A517MAU7"/>
<feature type="region of interest" description="Disordered" evidence="1">
    <location>
        <begin position="1"/>
        <end position="22"/>
    </location>
</feature>
<dbReference type="Proteomes" id="UP000320672">
    <property type="component" value="Chromosome"/>
</dbReference>
<feature type="compositionally biased region" description="Polar residues" evidence="1">
    <location>
        <begin position="1"/>
        <end position="16"/>
    </location>
</feature>
<evidence type="ECO:0000313" key="3">
    <source>
        <dbReference type="Proteomes" id="UP000320672"/>
    </source>
</evidence>
<evidence type="ECO:0000313" key="2">
    <source>
        <dbReference type="EMBL" id="QDS92012.1"/>
    </source>
</evidence>
<proteinExistence type="predicted"/>
<protein>
    <submittedName>
        <fullName evidence="2">Uncharacterized protein</fullName>
    </submittedName>
</protein>
<accession>A0A517MAU7</accession>
<reference evidence="2 3" key="1">
    <citation type="submission" date="2019-02" db="EMBL/GenBank/DDBJ databases">
        <title>Deep-cultivation of Planctomycetes and their phenomic and genomic characterization uncovers novel biology.</title>
        <authorList>
            <person name="Wiegand S."/>
            <person name="Jogler M."/>
            <person name="Boedeker C."/>
            <person name="Pinto D."/>
            <person name="Vollmers J."/>
            <person name="Rivas-Marin E."/>
            <person name="Kohn T."/>
            <person name="Peeters S.H."/>
            <person name="Heuer A."/>
            <person name="Rast P."/>
            <person name="Oberbeckmann S."/>
            <person name="Bunk B."/>
            <person name="Jeske O."/>
            <person name="Meyerdierks A."/>
            <person name="Storesund J.E."/>
            <person name="Kallscheuer N."/>
            <person name="Luecker S."/>
            <person name="Lage O.M."/>
            <person name="Pohl T."/>
            <person name="Merkel B.J."/>
            <person name="Hornburger P."/>
            <person name="Mueller R.-W."/>
            <person name="Bruemmer F."/>
            <person name="Labrenz M."/>
            <person name="Spormann A.M."/>
            <person name="Op den Camp H."/>
            <person name="Overmann J."/>
            <person name="Amann R."/>
            <person name="Jetten M.S.M."/>
            <person name="Mascher T."/>
            <person name="Medema M.H."/>
            <person name="Devos D.P."/>
            <person name="Kaster A.-K."/>
            <person name="Ovreas L."/>
            <person name="Rohde M."/>
            <person name="Galperin M.Y."/>
            <person name="Jogler C."/>
        </authorList>
    </citation>
    <scope>NUCLEOTIDE SEQUENCE [LARGE SCALE GENOMIC DNA]</scope>
    <source>
        <strain evidence="2 3">FF011L</strain>
    </source>
</reference>
<name>A0A517MAU7_9BACT</name>
<organism evidence="2 3">
    <name type="scientific">Roseimaritima multifibrata</name>
    <dbReference type="NCBI Taxonomy" id="1930274"/>
    <lineage>
        <taxon>Bacteria</taxon>
        <taxon>Pseudomonadati</taxon>
        <taxon>Planctomycetota</taxon>
        <taxon>Planctomycetia</taxon>
        <taxon>Pirellulales</taxon>
        <taxon>Pirellulaceae</taxon>
        <taxon>Roseimaritima</taxon>
    </lineage>
</organism>
<sequence length="92" mass="9960">MTRSVLDSTGCPSLTGSHAGEEVPAYGLAPNAIDSFSGTARTVLQSHKKHKEFSGRLTSVGKKIRPQMSKQLEFGLPRRKHTGTILPVRMLA</sequence>
<dbReference type="KEGG" id="rml:FF011L_07480"/>
<gene>
    <name evidence="2" type="ORF">FF011L_07480</name>
</gene>
<evidence type="ECO:0000256" key="1">
    <source>
        <dbReference type="SAM" id="MobiDB-lite"/>
    </source>
</evidence>